<keyword evidence="10" id="KW-1185">Reference proteome</keyword>
<keyword evidence="1" id="KW-0596">Phosphopantetheine</keyword>
<evidence type="ECO:0000256" key="4">
    <source>
        <dbReference type="ARBA" id="ARBA00022857"/>
    </source>
</evidence>
<dbReference type="SMART" id="SM00829">
    <property type="entry name" value="PKS_ER"/>
    <property type="match status" value="1"/>
</dbReference>
<organism evidence="9 10">
    <name type="scientific">Diaporthe australafricana</name>
    <dbReference type="NCBI Taxonomy" id="127596"/>
    <lineage>
        <taxon>Eukaryota</taxon>
        <taxon>Fungi</taxon>
        <taxon>Dikarya</taxon>
        <taxon>Ascomycota</taxon>
        <taxon>Pezizomycotina</taxon>
        <taxon>Sordariomycetes</taxon>
        <taxon>Sordariomycetidae</taxon>
        <taxon>Diaporthales</taxon>
        <taxon>Diaporthaceae</taxon>
        <taxon>Diaporthe</taxon>
    </lineage>
</organism>
<dbReference type="InterPro" id="IPR009081">
    <property type="entry name" value="PP-bd_ACP"/>
</dbReference>
<dbReference type="InterPro" id="IPR056501">
    <property type="entry name" value="NAD-bd_HRPKS_sdrA"/>
</dbReference>
<dbReference type="InterPro" id="IPR029063">
    <property type="entry name" value="SAM-dependent_MTases_sf"/>
</dbReference>
<protein>
    <recommendedName>
        <fullName evidence="8">Carrier domain-containing protein</fullName>
    </recommendedName>
</protein>
<dbReference type="SMART" id="SM00823">
    <property type="entry name" value="PKS_PP"/>
    <property type="match status" value="1"/>
</dbReference>
<dbReference type="Pfam" id="PF00107">
    <property type="entry name" value="ADH_zinc_N"/>
    <property type="match status" value="1"/>
</dbReference>
<evidence type="ECO:0000256" key="1">
    <source>
        <dbReference type="ARBA" id="ARBA00022450"/>
    </source>
</evidence>
<dbReference type="InterPro" id="IPR020843">
    <property type="entry name" value="ER"/>
</dbReference>
<evidence type="ECO:0000256" key="7">
    <source>
        <dbReference type="ARBA" id="ARBA00023315"/>
    </source>
</evidence>
<dbReference type="Gene3D" id="1.10.1200.10">
    <property type="entry name" value="ACP-like"/>
    <property type="match status" value="1"/>
</dbReference>
<dbReference type="CDD" id="cd05195">
    <property type="entry name" value="enoyl_red"/>
    <property type="match status" value="1"/>
</dbReference>
<dbReference type="CDD" id="cd02440">
    <property type="entry name" value="AdoMet_MTases"/>
    <property type="match status" value="1"/>
</dbReference>
<dbReference type="InterPro" id="IPR013154">
    <property type="entry name" value="ADH-like_N"/>
</dbReference>
<dbReference type="SUPFAM" id="SSF51735">
    <property type="entry name" value="NAD(P)-binding Rossmann-fold domains"/>
    <property type="match status" value="2"/>
</dbReference>
<keyword evidence="4" id="KW-0521">NADP</keyword>
<name>A0ABR3W2Z3_9PEZI</name>
<evidence type="ECO:0000256" key="3">
    <source>
        <dbReference type="ARBA" id="ARBA00022679"/>
    </source>
</evidence>
<comment type="caution">
    <text evidence="9">The sequence shown here is derived from an EMBL/GenBank/DDBJ whole genome shotgun (WGS) entry which is preliminary data.</text>
</comment>
<evidence type="ECO:0000313" key="10">
    <source>
        <dbReference type="Proteomes" id="UP001583177"/>
    </source>
</evidence>
<dbReference type="Gene3D" id="3.40.50.720">
    <property type="entry name" value="NAD(P)-binding Rossmann-like Domain"/>
    <property type="match status" value="1"/>
</dbReference>
<keyword evidence="7" id="KW-0012">Acyltransferase</keyword>
<dbReference type="PANTHER" id="PTHR45681">
    <property type="entry name" value="POLYKETIDE SYNTHASE 44-RELATED"/>
    <property type="match status" value="1"/>
</dbReference>
<dbReference type="InterPro" id="IPR013968">
    <property type="entry name" value="PKS_KR"/>
</dbReference>
<dbReference type="InterPro" id="IPR013217">
    <property type="entry name" value="Methyltransf_12"/>
</dbReference>
<dbReference type="PANTHER" id="PTHR45681:SF6">
    <property type="entry name" value="POLYKETIDE SYNTHASE 37"/>
    <property type="match status" value="1"/>
</dbReference>
<dbReference type="SUPFAM" id="SSF47336">
    <property type="entry name" value="ACP-like"/>
    <property type="match status" value="1"/>
</dbReference>
<dbReference type="SUPFAM" id="SSF53335">
    <property type="entry name" value="S-adenosyl-L-methionine-dependent methyltransferases"/>
    <property type="match status" value="1"/>
</dbReference>
<dbReference type="InterPro" id="IPR013149">
    <property type="entry name" value="ADH-like_C"/>
</dbReference>
<keyword evidence="6" id="KW-0511">Multifunctional enzyme</keyword>
<dbReference type="Gene3D" id="3.40.50.150">
    <property type="entry name" value="Vaccinia Virus protein VP39"/>
    <property type="match status" value="1"/>
</dbReference>
<dbReference type="EMBL" id="JAWRVE010000173">
    <property type="protein sequence ID" value="KAL1851394.1"/>
    <property type="molecule type" value="Genomic_DNA"/>
</dbReference>
<dbReference type="Proteomes" id="UP001583177">
    <property type="component" value="Unassembled WGS sequence"/>
</dbReference>
<dbReference type="PROSITE" id="PS50075">
    <property type="entry name" value="CARRIER"/>
    <property type="match status" value="1"/>
</dbReference>
<dbReference type="Gene3D" id="3.90.180.10">
    <property type="entry name" value="Medium-chain alcohol dehydrogenases, catalytic domain"/>
    <property type="match status" value="1"/>
</dbReference>
<evidence type="ECO:0000313" key="9">
    <source>
        <dbReference type="EMBL" id="KAL1851394.1"/>
    </source>
</evidence>
<dbReference type="InterPro" id="IPR036291">
    <property type="entry name" value="NAD(P)-bd_dom_sf"/>
</dbReference>
<evidence type="ECO:0000256" key="5">
    <source>
        <dbReference type="ARBA" id="ARBA00023002"/>
    </source>
</evidence>
<gene>
    <name evidence="9" type="ORF">Daus18300_012576</name>
</gene>
<evidence type="ECO:0000256" key="6">
    <source>
        <dbReference type="ARBA" id="ARBA00023268"/>
    </source>
</evidence>
<keyword evidence="3" id="KW-0808">Transferase</keyword>
<sequence>MEVGAGTGAVTLPILEKLHSDGAVRCAKYDYTDISPHFFAPARSKLEKYCDILDFRLCNIAEDPEVQSFELGVYDVIIASHVLHATENLSASLSNIRKLLKPDGTLVLIETTNPDSIRIGFLFGLLKDWWTPLAHEKRSAHSPCLKVEQWNAQLTATGFSGVDVAIPGQSETSSIVFSRAIASLAPRYDFKVIYDDSTQSQHEVASILSAMPGNDIWEALTLPQLKNTQTSAETVIVFLLELGSVFLHNISEVDYEDLKPALLRCSKLLWVARGSGEERPHQHLVDGLSRAIMSEDASKSFFTLALDTCDQSSKAAAETIKEVANIVAGAPVEAVENIFPVQGVYHVSRITHNRVMDEVIADYDSTRRDRECPMGGYTQLGMHIGLPGRLETLEWRDLEDGERDTSLLKQDEVLVRTRAIGLSRRDHEIATGQLDGTELGIDFAGSVLAAGTGSGFAPGDHVFAILPSTARTVMKVNSRALARFPSRLGFNEAASLPTSLWLAYHTLTNLARFKTGETILVCQGASCVGQMVIQIAKKMGAKILVTTSSEEKSRRVQDDWEVQAADIFQADDGSLCTKIMQRTQGRGVDVVVGFTKDSRTDFKGCLAPFARLVDTSISMNSSGVQNTRSRIQPANVSQSSINLLDLLHSDPQLVYKIFQDAVNMASDEHLKLPGPLLVFTPQEIRAAFAHFQNRDAFGKCIIEVKSEDSVTANVMKRRRDIFAPNASYVVAGGFGGLGRGILSWMADCGARNLIILSRSGARTEPARCLVNSLVARGVSVAAPAGDVSNLAALEECISQLRKSWPPIRGCVQATVALRDNLWENMTFDDWHVSMGSKVTGSWNLHTALPANLDFFVLMSSVNGLFGNRSQANYSAGNTFKDALAHNRIRNGQKAVSIDLGLMVDQGLVAENEKLLAGMRRIGHLLDIRMKELLSLMEHYCDPDLPVMSHEQAQVIVGIEAPAAVLAKGLDLHHSIRRPIFSHLFAIDRSYALRSNSSKGMQELDRALVLREAISDKEATELVIKWFRTKISQVLGLSIDDTDMSRPAHTYGIDSLVSIDLKNWFRREIGADVQVFNLLGNSPLEELAREATLQSSFRNSPTNGVE</sequence>
<dbReference type="SMART" id="SM00822">
    <property type="entry name" value="PKS_KR"/>
    <property type="match status" value="1"/>
</dbReference>
<evidence type="ECO:0000259" key="8">
    <source>
        <dbReference type="PROSITE" id="PS50075"/>
    </source>
</evidence>
<dbReference type="SUPFAM" id="SSF50129">
    <property type="entry name" value="GroES-like"/>
    <property type="match status" value="1"/>
</dbReference>
<reference evidence="9 10" key="1">
    <citation type="journal article" date="2024" name="IMA Fungus">
        <title>IMA Genome - F19 : A genome assembly and annotation guide to empower mycologists, including annotated draft genome sequences of Ceratocystis pirilliformis, Diaporthe australafricana, Fusarium ophioides, Paecilomyces lecythidis, and Sporothrix stenoceras.</title>
        <authorList>
            <person name="Aylward J."/>
            <person name="Wilson A.M."/>
            <person name="Visagie C.M."/>
            <person name="Spraker J."/>
            <person name="Barnes I."/>
            <person name="Buitendag C."/>
            <person name="Ceriani C."/>
            <person name="Del Mar Angel L."/>
            <person name="du Plessis D."/>
            <person name="Fuchs T."/>
            <person name="Gasser K."/>
            <person name="Kramer D."/>
            <person name="Li W."/>
            <person name="Munsamy K."/>
            <person name="Piso A."/>
            <person name="Price J.L."/>
            <person name="Sonnekus B."/>
            <person name="Thomas C."/>
            <person name="van der Nest A."/>
            <person name="van Dijk A."/>
            <person name="van Heerden A."/>
            <person name="van Vuuren N."/>
            <person name="Yilmaz N."/>
            <person name="Duong T.A."/>
            <person name="van der Merwe N.A."/>
            <person name="Wingfield M.J."/>
            <person name="Wingfield B.D."/>
        </authorList>
    </citation>
    <scope>NUCLEOTIDE SEQUENCE [LARGE SCALE GENOMIC DNA]</scope>
    <source>
        <strain evidence="9 10">CMW 18300</strain>
    </source>
</reference>
<dbReference type="Pfam" id="PF08240">
    <property type="entry name" value="ADH_N"/>
    <property type="match status" value="1"/>
</dbReference>
<dbReference type="InterPro" id="IPR057326">
    <property type="entry name" value="KR_dom"/>
</dbReference>
<accession>A0ABR3W2Z3</accession>
<dbReference type="Pfam" id="PF23114">
    <property type="entry name" value="NAD-bd_HRPKS_sdrA"/>
    <property type="match status" value="1"/>
</dbReference>
<evidence type="ECO:0000256" key="2">
    <source>
        <dbReference type="ARBA" id="ARBA00022553"/>
    </source>
</evidence>
<feature type="domain" description="Carrier" evidence="8">
    <location>
        <begin position="1017"/>
        <end position="1094"/>
    </location>
</feature>
<dbReference type="InterPro" id="IPR011032">
    <property type="entry name" value="GroES-like_sf"/>
</dbReference>
<dbReference type="InterPro" id="IPR036736">
    <property type="entry name" value="ACP-like_sf"/>
</dbReference>
<dbReference type="Pfam" id="PF23297">
    <property type="entry name" value="ACP_SdgA_C"/>
    <property type="match status" value="1"/>
</dbReference>
<proteinExistence type="predicted"/>
<dbReference type="InterPro" id="IPR050444">
    <property type="entry name" value="Polyketide_Synthase"/>
</dbReference>
<dbReference type="Pfam" id="PF08242">
    <property type="entry name" value="Methyltransf_12"/>
    <property type="match status" value="1"/>
</dbReference>
<keyword evidence="5" id="KW-0560">Oxidoreductase</keyword>
<dbReference type="Pfam" id="PF08659">
    <property type="entry name" value="KR"/>
    <property type="match status" value="1"/>
</dbReference>
<keyword evidence="2" id="KW-0597">Phosphoprotein</keyword>
<dbReference type="InterPro" id="IPR020806">
    <property type="entry name" value="PKS_PP-bd"/>
</dbReference>